<name>A0A951MHL4_9BACT</name>
<keyword evidence="1" id="KW-0732">Signal</keyword>
<dbReference type="AlphaFoldDB" id="A0A951MHL4"/>
<organism evidence="2 3">
    <name type="scientific">Arthrospiribacter ruber</name>
    <dbReference type="NCBI Taxonomy" id="2487934"/>
    <lineage>
        <taxon>Bacteria</taxon>
        <taxon>Pseudomonadati</taxon>
        <taxon>Bacteroidota</taxon>
        <taxon>Cytophagia</taxon>
        <taxon>Cytophagales</taxon>
        <taxon>Cyclobacteriaceae</taxon>
        <taxon>Arthrospiribacter</taxon>
    </lineage>
</organism>
<accession>A0A951MHL4</accession>
<sequence>MKNQFKSLLLLFAIIATLGSVQAQVYMVSMDHEKEEKLLMDFFKAIEAGDFTTLGNLLHKDYEGYGPGNSEMADHATFIENWKNNHNIANDIKITEIVNAALEVKDGDLKGTWVCSWANYSAVQKSDGQKVSFPFQLTSQTRDGKIIGSRLYFNELELMTQLGFKLSPGN</sequence>
<reference evidence="2 3" key="1">
    <citation type="journal article" date="2020" name="Syst. Appl. Microbiol.">
        <title>Arthrospiribacter ruber gen. nov., sp. nov., a novel bacterium isolated from Arthrospira cultures.</title>
        <authorList>
            <person name="Waleron M."/>
            <person name="Misztak A."/>
            <person name="Waleron M.M."/>
            <person name="Furmaniak M."/>
            <person name="Mrozik A."/>
            <person name="Waleron K."/>
        </authorList>
    </citation>
    <scope>NUCLEOTIDE SEQUENCE [LARGE SCALE GENOMIC DNA]</scope>
    <source>
        <strain evidence="2 3">DPMB0001</strain>
    </source>
</reference>
<evidence type="ECO:0000313" key="2">
    <source>
        <dbReference type="EMBL" id="MBW3469461.1"/>
    </source>
</evidence>
<comment type="caution">
    <text evidence="2">The sequence shown here is derived from an EMBL/GenBank/DDBJ whole genome shotgun (WGS) entry which is preliminary data.</text>
</comment>
<dbReference type="EMBL" id="RPHB01000008">
    <property type="protein sequence ID" value="MBW3469461.1"/>
    <property type="molecule type" value="Genomic_DNA"/>
</dbReference>
<gene>
    <name evidence="2" type="ORF">EGN73_16810</name>
</gene>
<evidence type="ECO:0000313" key="3">
    <source>
        <dbReference type="Proteomes" id="UP000727490"/>
    </source>
</evidence>
<feature type="chain" id="PRO_5037371252" evidence="1">
    <location>
        <begin position="24"/>
        <end position="170"/>
    </location>
</feature>
<dbReference type="Proteomes" id="UP000727490">
    <property type="component" value="Unassembled WGS sequence"/>
</dbReference>
<feature type="signal peptide" evidence="1">
    <location>
        <begin position="1"/>
        <end position="23"/>
    </location>
</feature>
<keyword evidence="3" id="KW-1185">Reference proteome</keyword>
<protein>
    <submittedName>
        <fullName evidence="2">Nuclear transport factor 2 family protein</fullName>
    </submittedName>
</protein>
<dbReference type="RefSeq" id="WP_219292575.1">
    <property type="nucleotide sequence ID" value="NZ_RPHB01000008.1"/>
</dbReference>
<proteinExistence type="predicted"/>
<evidence type="ECO:0000256" key="1">
    <source>
        <dbReference type="SAM" id="SignalP"/>
    </source>
</evidence>